<dbReference type="InterPro" id="IPR016167">
    <property type="entry name" value="FAD-bd_PCMH_sub1"/>
</dbReference>
<accession>A0A6J5E0E1</accession>
<dbReference type="GO" id="GO:0071949">
    <property type="term" value="F:FAD binding"/>
    <property type="evidence" value="ECO:0007669"/>
    <property type="project" value="InterPro"/>
</dbReference>
<dbReference type="InterPro" id="IPR006094">
    <property type="entry name" value="Oxid_FAD_bind_N"/>
</dbReference>
<dbReference type="Proteomes" id="UP000494363">
    <property type="component" value="Unassembled WGS sequence"/>
</dbReference>
<dbReference type="PANTHER" id="PTHR11748:SF114">
    <property type="entry name" value="ARYL-ALCOHOL OXIDASE VANILLYL-ALCOHOL OXIDASE (AFU_ORTHOLOGUE AFUA_3G09500)-RELATED"/>
    <property type="match status" value="1"/>
</dbReference>
<dbReference type="InterPro" id="IPR004113">
    <property type="entry name" value="FAD-bd_oxidored_4_C"/>
</dbReference>
<proteinExistence type="predicted"/>
<dbReference type="PROSITE" id="PS51387">
    <property type="entry name" value="FAD_PCMH"/>
    <property type="match status" value="1"/>
</dbReference>
<dbReference type="InterPro" id="IPR016166">
    <property type="entry name" value="FAD-bd_PCMH"/>
</dbReference>
<dbReference type="Gene3D" id="3.30.43.10">
    <property type="entry name" value="Uridine Diphospho-n-acetylenolpyruvylglucosamine Reductase, domain 2"/>
    <property type="match status" value="1"/>
</dbReference>
<sequence length="529" mass="57618">MTPPAIRILPPDVTAAQFERALAAWQSIVGSEHVLAGAALTPYLDPFAPGPAGAAFIPSAALLPSSVEEIRAVLRVANEYRIPLWTVSTGRNYAYGGAAPRLAGSVVVDLQRMNRVLAVDETLAYALVEPGVSYFDLYNYLHEHGYKLWVDPPAAGWGSVIGNTLERGFGYTAYGDHAATQCGMEVVLANGDVVRTGMGGIEIGTSWQVYRPGYGPSFDPMFMQSNYGVVTKMGLWLMPAPPAYLLGEIQFHDERDLEAIVDILRPLRLDGTVTNHAVIEGGLRRAAGLSPRAQWYDGDGAMPDSAIDAMLKKLQVGRWNLHYALYGTPELIDARNAIVQRAFARVPHASMFAKTYAGDAQPSGGGDRNLAGIPAMTAFRMLDWRGGTGAHIDFSPICPATGRDALRQYMMVKGRAASYGFDYYGGFTAGVRHLHHIFAAIFNRDDAKQSERAGDLLRALMSDVRAAGYGEYRSHLLHMDYAAAQYSFNDGALLRLSETVKDVLDPVGILSPGKQGIWPRAWRDKRGYT</sequence>
<dbReference type="EC" id="1.17.9.1" evidence="6"/>
<dbReference type="Pfam" id="PF02913">
    <property type="entry name" value="FAD-oxidase_C"/>
    <property type="match status" value="1"/>
</dbReference>
<keyword evidence="3" id="KW-0274">FAD</keyword>
<dbReference type="GO" id="GO:1903457">
    <property type="term" value="P:lactate catabolic process"/>
    <property type="evidence" value="ECO:0007669"/>
    <property type="project" value="TreeGrafter"/>
</dbReference>
<evidence type="ECO:0000313" key="7">
    <source>
        <dbReference type="Proteomes" id="UP000494363"/>
    </source>
</evidence>
<feature type="domain" description="FAD-binding PCMH-type" evidence="5">
    <location>
        <begin position="47"/>
        <end position="240"/>
    </location>
</feature>
<dbReference type="GO" id="GO:0018695">
    <property type="term" value="F:4-cresol dehydrogenase (hydroxylating) activity"/>
    <property type="evidence" value="ECO:0007669"/>
    <property type="project" value="UniProtKB-EC"/>
</dbReference>
<dbReference type="PANTHER" id="PTHR11748">
    <property type="entry name" value="D-LACTATE DEHYDROGENASE"/>
    <property type="match status" value="1"/>
</dbReference>
<dbReference type="SUPFAM" id="SSF55103">
    <property type="entry name" value="FAD-linked oxidases, C-terminal domain"/>
    <property type="match status" value="1"/>
</dbReference>
<dbReference type="InterPro" id="IPR016170">
    <property type="entry name" value="Cytok_DH_C_sf"/>
</dbReference>
<dbReference type="SUPFAM" id="SSF56176">
    <property type="entry name" value="FAD-binding/transporter-associated domain-like"/>
    <property type="match status" value="1"/>
</dbReference>
<evidence type="ECO:0000256" key="1">
    <source>
        <dbReference type="ARBA" id="ARBA00001974"/>
    </source>
</evidence>
<dbReference type="GO" id="GO:0004458">
    <property type="term" value="F:D-lactate dehydrogenase (cytochrome) activity"/>
    <property type="evidence" value="ECO:0007669"/>
    <property type="project" value="TreeGrafter"/>
</dbReference>
<protein>
    <submittedName>
        <fullName evidence="6">4-cresol dehydrogenase [hydroxylating] flavoprotein subunit</fullName>
        <ecNumber evidence="6">1.17.9.1</ecNumber>
    </submittedName>
</protein>
<dbReference type="Gene3D" id="1.10.45.10">
    <property type="entry name" value="Vanillyl-alcohol Oxidase, Chain A, domain 4"/>
    <property type="match status" value="1"/>
</dbReference>
<evidence type="ECO:0000259" key="5">
    <source>
        <dbReference type="PROSITE" id="PS51387"/>
    </source>
</evidence>
<dbReference type="Gene3D" id="3.30.465.10">
    <property type="match status" value="1"/>
</dbReference>
<dbReference type="InterPro" id="IPR016164">
    <property type="entry name" value="FAD-linked_Oxase-like_C"/>
</dbReference>
<dbReference type="Pfam" id="PF01565">
    <property type="entry name" value="FAD_binding_4"/>
    <property type="match status" value="1"/>
</dbReference>
<dbReference type="EMBL" id="CADIKH010000014">
    <property type="protein sequence ID" value="CAB3758951.1"/>
    <property type="molecule type" value="Genomic_DNA"/>
</dbReference>
<keyword evidence="4 6" id="KW-0560">Oxidoreductase</keyword>
<comment type="cofactor">
    <cofactor evidence="1">
        <name>FAD</name>
        <dbReference type="ChEBI" id="CHEBI:57692"/>
    </cofactor>
</comment>
<dbReference type="InterPro" id="IPR016169">
    <property type="entry name" value="FAD-bd_PCMH_sub2"/>
</dbReference>
<dbReference type="InterPro" id="IPR036318">
    <property type="entry name" value="FAD-bd_PCMH-like_sf"/>
</dbReference>
<evidence type="ECO:0000256" key="2">
    <source>
        <dbReference type="ARBA" id="ARBA00022630"/>
    </source>
</evidence>
<dbReference type="RefSeq" id="WP_175227684.1">
    <property type="nucleotide sequence ID" value="NZ_CADIKH010000014.1"/>
</dbReference>
<dbReference type="GO" id="GO:0008720">
    <property type="term" value="F:D-lactate dehydrogenase (NAD+) activity"/>
    <property type="evidence" value="ECO:0007669"/>
    <property type="project" value="TreeGrafter"/>
</dbReference>
<organism evidence="6 7">
    <name type="scientific">Paraburkholderia humisilvae</name>
    <dbReference type="NCBI Taxonomy" id="627669"/>
    <lineage>
        <taxon>Bacteria</taxon>
        <taxon>Pseudomonadati</taxon>
        <taxon>Pseudomonadota</taxon>
        <taxon>Betaproteobacteria</taxon>
        <taxon>Burkholderiales</taxon>
        <taxon>Burkholderiaceae</taxon>
        <taxon>Paraburkholderia</taxon>
    </lineage>
</organism>
<reference evidence="6 7" key="1">
    <citation type="submission" date="2020-04" db="EMBL/GenBank/DDBJ databases">
        <authorList>
            <person name="De Canck E."/>
        </authorList>
    </citation>
    <scope>NUCLEOTIDE SEQUENCE [LARGE SCALE GENOMIC DNA]</scope>
    <source>
        <strain evidence="6 7">LMG 29542</strain>
    </source>
</reference>
<evidence type="ECO:0000256" key="4">
    <source>
        <dbReference type="ARBA" id="ARBA00023002"/>
    </source>
</evidence>
<evidence type="ECO:0000313" key="6">
    <source>
        <dbReference type="EMBL" id="CAB3758951.1"/>
    </source>
</evidence>
<dbReference type="Gene3D" id="3.40.462.10">
    <property type="entry name" value="FAD-linked oxidases, C-terminal domain"/>
    <property type="match status" value="1"/>
</dbReference>
<name>A0A6J5E0E1_9BURK</name>
<dbReference type="InterPro" id="IPR016171">
    <property type="entry name" value="Vanillyl_alc_oxidase_C-sub2"/>
</dbReference>
<keyword evidence="7" id="KW-1185">Reference proteome</keyword>
<keyword evidence="2" id="KW-0285">Flavoprotein</keyword>
<evidence type="ECO:0000256" key="3">
    <source>
        <dbReference type="ARBA" id="ARBA00022827"/>
    </source>
</evidence>
<gene>
    <name evidence="6" type="primary">pchF</name>
    <name evidence="6" type="ORF">LMG29542_03478</name>
</gene>
<dbReference type="AlphaFoldDB" id="A0A6J5E0E1"/>